<dbReference type="InterPro" id="IPR024528">
    <property type="entry name" value="ThrE_2"/>
</dbReference>
<comment type="similarity">
    <text evidence="6">Belongs to the ThrE exporter (TC 2.A.79) family.</text>
</comment>
<feature type="transmembrane region" description="Helical" evidence="8">
    <location>
        <begin position="185"/>
        <end position="208"/>
    </location>
</feature>
<feature type="domain" description="Threonine/Serine exporter ThrE" evidence="10">
    <location>
        <begin position="295"/>
        <end position="429"/>
    </location>
</feature>
<dbReference type="EMBL" id="MSKK01000046">
    <property type="protein sequence ID" value="OLO44570.1"/>
    <property type="molecule type" value="Genomic_DNA"/>
</dbReference>
<organism evidence="11 12">
    <name type="scientific">Actinomyces oris</name>
    <dbReference type="NCBI Taxonomy" id="544580"/>
    <lineage>
        <taxon>Bacteria</taxon>
        <taxon>Bacillati</taxon>
        <taxon>Actinomycetota</taxon>
        <taxon>Actinomycetes</taxon>
        <taxon>Actinomycetales</taxon>
        <taxon>Actinomycetaceae</taxon>
        <taxon>Actinomyces</taxon>
    </lineage>
</organism>
<proteinExistence type="inferred from homology"/>
<keyword evidence="3 8" id="KW-0812">Transmembrane</keyword>
<feature type="region of interest" description="Disordered" evidence="7">
    <location>
        <begin position="1"/>
        <end position="20"/>
    </location>
</feature>
<feature type="transmembrane region" description="Helical" evidence="8">
    <location>
        <begin position="315"/>
        <end position="333"/>
    </location>
</feature>
<feature type="compositionally biased region" description="Polar residues" evidence="7">
    <location>
        <begin position="1"/>
        <end position="16"/>
    </location>
</feature>
<feature type="transmembrane region" description="Helical" evidence="8">
    <location>
        <begin position="408"/>
        <end position="427"/>
    </location>
</feature>
<dbReference type="InterPro" id="IPR050539">
    <property type="entry name" value="ThrE_Dicarb/AminoAcid_Exp"/>
</dbReference>
<keyword evidence="2" id="KW-1003">Cell membrane</keyword>
<accession>A0A1Q8V907</accession>
<name>A0A1Q8V907_9ACTO</name>
<feature type="transmembrane region" description="Helical" evidence="8">
    <location>
        <begin position="288"/>
        <end position="308"/>
    </location>
</feature>
<evidence type="ECO:0000313" key="12">
    <source>
        <dbReference type="Proteomes" id="UP000186471"/>
    </source>
</evidence>
<feature type="domain" description="Threonine/serine exporter-like N-terminal" evidence="9">
    <location>
        <begin position="30"/>
        <end position="270"/>
    </location>
</feature>
<evidence type="ECO:0000256" key="1">
    <source>
        <dbReference type="ARBA" id="ARBA00004651"/>
    </source>
</evidence>
<dbReference type="Proteomes" id="UP000186471">
    <property type="component" value="Unassembled WGS sequence"/>
</dbReference>
<dbReference type="PANTHER" id="PTHR34390:SF2">
    <property type="entry name" value="SUCCINATE TRANSPORTER SUBUNIT YJJP-RELATED"/>
    <property type="match status" value="1"/>
</dbReference>
<feature type="transmembrane region" description="Helical" evidence="8">
    <location>
        <begin position="339"/>
        <end position="361"/>
    </location>
</feature>
<dbReference type="PANTHER" id="PTHR34390">
    <property type="entry name" value="UPF0442 PROTEIN YJJB-RELATED"/>
    <property type="match status" value="1"/>
</dbReference>
<feature type="transmembrane region" description="Helical" evidence="8">
    <location>
        <begin position="220"/>
        <end position="241"/>
    </location>
</feature>
<evidence type="ECO:0000256" key="8">
    <source>
        <dbReference type="SAM" id="Phobius"/>
    </source>
</evidence>
<evidence type="ECO:0000256" key="6">
    <source>
        <dbReference type="ARBA" id="ARBA00034125"/>
    </source>
</evidence>
<evidence type="ECO:0000256" key="3">
    <source>
        <dbReference type="ARBA" id="ARBA00022692"/>
    </source>
</evidence>
<protein>
    <recommendedName>
        <fullName evidence="13">Threonine/serine exporter family protein</fullName>
    </recommendedName>
</protein>
<evidence type="ECO:0008006" key="13">
    <source>
        <dbReference type="Google" id="ProtNLM"/>
    </source>
</evidence>
<feature type="transmembrane region" description="Helical" evidence="8">
    <location>
        <begin position="253"/>
        <end position="273"/>
    </location>
</feature>
<dbReference type="GO" id="GO:0015744">
    <property type="term" value="P:succinate transport"/>
    <property type="evidence" value="ECO:0007669"/>
    <property type="project" value="TreeGrafter"/>
</dbReference>
<feature type="transmembrane region" description="Helical" evidence="8">
    <location>
        <begin position="368"/>
        <end position="388"/>
    </location>
</feature>
<dbReference type="InterPro" id="IPR010619">
    <property type="entry name" value="ThrE-like_N"/>
</dbReference>
<evidence type="ECO:0000256" key="4">
    <source>
        <dbReference type="ARBA" id="ARBA00022989"/>
    </source>
</evidence>
<evidence type="ECO:0000256" key="5">
    <source>
        <dbReference type="ARBA" id="ARBA00023136"/>
    </source>
</evidence>
<sequence length="461" mass="49329">MTHSDLPSTPSGSSHEPSLDADRLMQQSGVVLHLGRLMLAAGAGSYRIKSSMARAASAVGLDRHEATVTMTEIVTSSYVGNRFRTEACEVRRVGVNVGRLEALRRIVHDLRAHETVEHLEAKLEQVEKMHARYNAFANAAASGVACAGFCFLNKGGWVECLTVLVAAFLGQFIRRQMLERHYQHFFTWLVCGVAASGTYMGIVTALNASGVVTGNHQGGIISAILFLIPGFPMVTAMLDLFRQDFSSALSRSAYVLMVMAAAGVAVWTVTFVFRWDVAAASGTTLDGPLLYVLRCFCSFIAAYGFAMLFNAGVKASTLAAVVGALANTGRLLLIDVFHVPWQLAVGLAAVTIGLLAQLFVSRASLSRVALSVPAVVIMIPGVPFYRAISALNTLSVDKLGVDVGEAATNLAEVFFVITAIGVGLALARIITDHNWRHDVATSGHITLPRTHVEAAEQPLED</sequence>
<comment type="caution">
    <text evidence="11">The sequence shown here is derived from an EMBL/GenBank/DDBJ whole genome shotgun (WGS) entry which is preliminary data.</text>
</comment>
<dbReference type="Pfam" id="PF12821">
    <property type="entry name" value="ThrE_2"/>
    <property type="match status" value="1"/>
</dbReference>
<dbReference type="AlphaFoldDB" id="A0A1Q8V907"/>
<evidence type="ECO:0000256" key="7">
    <source>
        <dbReference type="SAM" id="MobiDB-lite"/>
    </source>
</evidence>
<feature type="transmembrane region" description="Helical" evidence="8">
    <location>
        <begin position="155"/>
        <end position="173"/>
    </location>
</feature>
<keyword evidence="5 8" id="KW-0472">Membrane</keyword>
<evidence type="ECO:0000313" key="11">
    <source>
        <dbReference type="EMBL" id="OLO44570.1"/>
    </source>
</evidence>
<evidence type="ECO:0000256" key="2">
    <source>
        <dbReference type="ARBA" id="ARBA00022475"/>
    </source>
</evidence>
<dbReference type="GO" id="GO:0005886">
    <property type="term" value="C:plasma membrane"/>
    <property type="evidence" value="ECO:0007669"/>
    <property type="project" value="UniProtKB-SubCell"/>
</dbReference>
<gene>
    <name evidence="11" type="ORF">BKH31_10930</name>
</gene>
<dbReference type="Pfam" id="PF06738">
    <property type="entry name" value="ThrE"/>
    <property type="match status" value="1"/>
</dbReference>
<evidence type="ECO:0000259" key="9">
    <source>
        <dbReference type="Pfam" id="PF06738"/>
    </source>
</evidence>
<reference evidence="11 12" key="1">
    <citation type="submission" date="2016-12" db="EMBL/GenBank/DDBJ databases">
        <title>Genomic comparison of strains in the 'Actinomyces naeslundii' group.</title>
        <authorList>
            <person name="Mughal S.R."/>
            <person name="Do T."/>
            <person name="Gilbert S.C."/>
            <person name="Witherden E.A."/>
            <person name="Didelot X."/>
            <person name="Beighton D."/>
        </authorList>
    </citation>
    <scope>NUCLEOTIDE SEQUENCE [LARGE SCALE GENOMIC DNA]</scope>
    <source>
        <strain evidence="11 12">R21091</strain>
    </source>
</reference>
<evidence type="ECO:0000259" key="10">
    <source>
        <dbReference type="Pfam" id="PF12821"/>
    </source>
</evidence>
<dbReference type="OrthoDB" id="2148488at2"/>
<dbReference type="GO" id="GO:0022857">
    <property type="term" value="F:transmembrane transporter activity"/>
    <property type="evidence" value="ECO:0007669"/>
    <property type="project" value="InterPro"/>
</dbReference>
<keyword evidence="4 8" id="KW-1133">Transmembrane helix</keyword>
<comment type="subcellular location">
    <subcellularLocation>
        <location evidence="1">Cell membrane</location>
        <topology evidence="1">Multi-pass membrane protein</topology>
    </subcellularLocation>
</comment>